<dbReference type="RefSeq" id="WP_140989436.1">
    <property type="nucleotide sequence ID" value="NZ_VHIQ01000002.1"/>
</dbReference>
<evidence type="ECO:0000256" key="2">
    <source>
        <dbReference type="ARBA" id="ARBA00022692"/>
    </source>
</evidence>
<dbReference type="PANTHER" id="PTHR37422:SF17">
    <property type="entry name" value="O-ANTIGEN LIGASE"/>
    <property type="match status" value="1"/>
</dbReference>
<evidence type="ECO:0000313" key="7">
    <source>
        <dbReference type="EMBL" id="TPV34960.1"/>
    </source>
</evidence>
<name>A0A506PRW5_9FLAO</name>
<feature type="transmembrane region" description="Helical" evidence="5">
    <location>
        <begin position="290"/>
        <end position="309"/>
    </location>
</feature>
<keyword evidence="7" id="KW-0436">Ligase</keyword>
<evidence type="ECO:0000313" key="8">
    <source>
        <dbReference type="Proteomes" id="UP000317332"/>
    </source>
</evidence>
<feature type="transmembrane region" description="Helical" evidence="5">
    <location>
        <begin position="341"/>
        <end position="359"/>
    </location>
</feature>
<dbReference type="Pfam" id="PF04932">
    <property type="entry name" value="Wzy_C"/>
    <property type="match status" value="1"/>
</dbReference>
<keyword evidence="8" id="KW-1185">Reference proteome</keyword>
<evidence type="ECO:0000256" key="5">
    <source>
        <dbReference type="SAM" id="Phobius"/>
    </source>
</evidence>
<dbReference type="EMBL" id="VHIQ01000002">
    <property type="protein sequence ID" value="TPV34960.1"/>
    <property type="molecule type" value="Genomic_DNA"/>
</dbReference>
<accession>A0A506PRW5</accession>
<dbReference type="InterPro" id="IPR007016">
    <property type="entry name" value="O-antigen_ligase-rel_domated"/>
</dbReference>
<dbReference type="GO" id="GO:0016874">
    <property type="term" value="F:ligase activity"/>
    <property type="evidence" value="ECO:0007669"/>
    <property type="project" value="UniProtKB-KW"/>
</dbReference>
<dbReference type="OrthoDB" id="1424618at2"/>
<evidence type="ECO:0000259" key="6">
    <source>
        <dbReference type="Pfam" id="PF04932"/>
    </source>
</evidence>
<gene>
    <name evidence="7" type="ORF">FJ651_05380</name>
</gene>
<dbReference type="GO" id="GO:0016020">
    <property type="term" value="C:membrane"/>
    <property type="evidence" value="ECO:0007669"/>
    <property type="project" value="UniProtKB-SubCell"/>
</dbReference>
<dbReference type="PANTHER" id="PTHR37422">
    <property type="entry name" value="TEICHURONIC ACID BIOSYNTHESIS PROTEIN TUAE"/>
    <property type="match status" value="1"/>
</dbReference>
<evidence type="ECO:0000256" key="1">
    <source>
        <dbReference type="ARBA" id="ARBA00004141"/>
    </source>
</evidence>
<sequence>MFPFNIEKSDFKVLKSKAYIMLLVLIAYIGIRSCFVAENADDINFIKKILLALILPIVFLPVKDKSPIIKAFIFSVFFCVLISFFNLIVYISESKSFNFTNGDIINDVLIVERLYLGFLCCISFALSFVLYKESSQNLKSLLVFNIIICFSFLVIISARIGLISIVFISLYYFYSLFSIRKAIFATILLVTSIIVVFQFNHNLRNRVFYSNDIHENYFFKLKEWEPRIVIWECGYKIFNNMDNPFLGQGLYYTKNNLVKCYSYTIEKEDRKKFFLEKQYNTHNQFIDLTLNYGLLALFIFLAFLSALFYQAKNNFRLISLLFLLLFFGFVENFFHRQIGVYLFSLIIMFIINKKIALNLNE</sequence>
<feature type="domain" description="O-antigen ligase-related" evidence="6">
    <location>
        <begin position="146"/>
        <end position="301"/>
    </location>
</feature>
<feature type="transmembrane region" description="Helical" evidence="5">
    <location>
        <begin position="71"/>
        <end position="91"/>
    </location>
</feature>
<comment type="subcellular location">
    <subcellularLocation>
        <location evidence="1">Membrane</location>
        <topology evidence="1">Multi-pass membrane protein</topology>
    </subcellularLocation>
</comment>
<feature type="transmembrane region" description="Helical" evidence="5">
    <location>
        <begin position="143"/>
        <end position="173"/>
    </location>
</feature>
<feature type="transmembrane region" description="Helical" evidence="5">
    <location>
        <begin position="114"/>
        <end position="131"/>
    </location>
</feature>
<proteinExistence type="predicted"/>
<evidence type="ECO:0000256" key="4">
    <source>
        <dbReference type="ARBA" id="ARBA00023136"/>
    </source>
</evidence>
<dbReference type="Proteomes" id="UP000317332">
    <property type="component" value="Unassembled WGS sequence"/>
</dbReference>
<feature type="transmembrane region" description="Helical" evidence="5">
    <location>
        <begin position="315"/>
        <end position="334"/>
    </location>
</feature>
<feature type="transmembrane region" description="Helical" evidence="5">
    <location>
        <begin position="45"/>
        <end position="62"/>
    </location>
</feature>
<reference evidence="7 8" key="1">
    <citation type="submission" date="2019-06" db="EMBL/GenBank/DDBJ databases">
        <title>Flavobacteriaceae Paucihalobacterium erythroidium CWB-1, complete genome.</title>
        <authorList>
            <person name="Wu S."/>
        </authorList>
    </citation>
    <scope>NUCLEOTIDE SEQUENCE [LARGE SCALE GENOMIC DNA]</scope>
    <source>
        <strain evidence="7 8">CWB-1</strain>
    </source>
</reference>
<evidence type="ECO:0000256" key="3">
    <source>
        <dbReference type="ARBA" id="ARBA00022989"/>
    </source>
</evidence>
<keyword evidence="3 5" id="KW-1133">Transmembrane helix</keyword>
<feature type="transmembrane region" description="Helical" evidence="5">
    <location>
        <begin position="20"/>
        <end position="39"/>
    </location>
</feature>
<protein>
    <submittedName>
        <fullName evidence="7">O-antigen ligase family protein</fullName>
    </submittedName>
</protein>
<dbReference type="AlphaFoldDB" id="A0A506PRW5"/>
<feature type="transmembrane region" description="Helical" evidence="5">
    <location>
        <begin position="179"/>
        <end position="199"/>
    </location>
</feature>
<keyword evidence="4 5" id="KW-0472">Membrane</keyword>
<keyword evidence="2 5" id="KW-0812">Transmembrane</keyword>
<comment type="caution">
    <text evidence="7">The sequence shown here is derived from an EMBL/GenBank/DDBJ whole genome shotgun (WGS) entry which is preliminary data.</text>
</comment>
<dbReference type="InterPro" id="IPR051533">
    <property type="entry name" value="WaaL-like"/>
</dbReference>
<organism evidence="7 8">
    <name type="scientific">Paucihalobacter ruber</name>
    <dbReference type="NCBI Taxonomy" id="2567861"/>
    <lineage>
        <taxon>Bacteria</taxon>
        <taxon>Pseudomonadati</taxon>
        <taxon>Bacteroidota</taxon>
        <taxon>Flavobacteriia</taxon>
        <taxon>Flavobacteriales</taxon>
        <taxon>Flavobacteriaceae</taxon>
        <taxon>Paucihalobacter</taxon>
    </lineage>
</organism>